<proteinExistence type="predicted"/>
<keyword evidence="2" id="KW-1185">Reference proteome</keyword>
<keyword evidence="1" id="KW-1133">Transmembrane helix</keyword>
<sequence length="140" mass="15635">LTAGHFPHTCSEVVVFQRSKAVASQQPSQPSLITFRVFHGFGGERRTPDMTRSLDDVDDIDTLASRPTSLYSMNSIYEQTTLDGVIFIGLCVMCAGILLMSIKLCYNYVRHFPTRKDSELLGITMPMPKPVQTTVRYSIA</sequence>
<keyword evidence="1" id="KW-0812">Transmembrane</keyword>
<accession>A0A8L8KY74</accession>
<organism evidence="2 3">
    <name type="scientific">Heligmosomoides polygyrus</name>
    <name type="common">Parasitic roundworm</name>
    <dbReference type="NCBI Taxonomy" id="6339"/>
    <lineage>
        <taxon>Eukaryota</taxon>
        <taxon>Metazoa</taxon>
        <taxon>Ecdysozoa</taxon>
        <taxon>Nematoda</taxon>
        <taxon>Chromadorea</taxon>
        <taxon>Rhabditida</taxon>
        <taxon>Rhabditina</taxon>
        <taxon>Rhabditomorpha</taxon>
        <taxon>Strongyloidea</taxon>
        <taxon>Heligmosomidae</taxon>
        <taxon>Heligmosomoides</taxon>
    </lineage>
</organism>
<dbReference type="Proteomes" id="UP000050761">
    <property type="component" value="Unassembled WGS sequence"/>
</dbReference>
<dbReference type="WBParaSite" id="HPBE_0002228801-mRNA-1">
    <property type="protein sequence ID" value="HPBE_0002228801-mRNA-1"/>
    <property type="gene ID" value="HPBE_0002228801"/>
</dbReference>
<keyword evidence="1" id="KW-0472">Membrane</keyword>
<protein>
    <submittedName>
        <fullName evidence="3">Conserved plasma membrane protein</fullName>
    </submittedName>
</protein>
<evidence type="ECO:0000313" key="3">
    <source>
        <dbReference type="WBParaSite" id="HPBE_0002228801-mRNA-1"/>
    </source>
</evidence>
<name>A0A8L8KY74_HELPZ</name>
<dbReference type="AlphaFoldDB" id="A0A8L8KY74"/>
<evidence type="ECO:0000256" key="1">
    <source>
        <dbReference type="SAM" id="Phobius"/>
    </source>
</evidence>
<feature type="transmembrane region" description="Helical" evidence="1">
    <location>
        <begin position="85"/>
        <end position="106"/>
    </location>
</feature>
<evidence type="ECO:0000313" key="2">
    <source>
        <dbReference type="Proteomes" id="UP000050761"/>
    </source>
</evidence>
<reference evidence="3" key="1">
    <citation type="submission" date="2019-09" db="UniProtKB">
        <authorList>
            <consortium name="WormBaseParasite"/>
        </authorList>
    </citation>
    <scope>IDENTIFICATION</scope>
</reference>